<dbReference type="InterPro" id="IPR056792">
    <property type="entry name" value="PRC_RimM"/>
</dbReference>
<dbReference type="InterPro" id="IPR011033">
    <property type="entry name" value="PRC_barrel-like_sf"/>
</dbReference>
<evidence type="ECO:0000313" key="8">
    <source>
        <dbReference type="EMBL" id="SED84340.1"/>
    </source>
</evidence>
<evidence type="ECO:0000256" key="4">
    <source>
        <dbReference type="ARBA" id="ARBA00023186"/>
    </source>
</evidence>
<keyword evidence="3 5" id="KW-0698">rRNA processing</keyword>
<comment type="similarity">
    <text evidence="5">Belongs to the RimM family.</text>
</comment>
<dbReference type="InterPro" id="IPR011961">
    <property type="entry name" value="RimM"/>
</dbReference>
<organism evidence="8 9">
    <name type="scientific">Ruania alba</name>
    <dbReference type="NCBI Taxonomy" id="648782"/>
    <lineage>
        <taxon>Bacteria</taxon>
        <taxon>Bacillati</taxon>
        <taxon>Actinomycetota</taxon>
        <taxon>Actinomycetes</taxon>
        <taxon>Micrococcales</taxon>
        <taxon>Ruaniaceae</taxon>
        <taxon>Ruania</taxon>
    </lineage>
</organism>
<keyword evidence="2 5" id="KW-0690">Ribosome biogenesis</keyword>
<evidence type="ECO:0000256" key="3">
    <source>
        <dbReference type="ARBA" id="ARBA00022552"/>
    </source>
</evidence>
<dbReference type="Pfam" id="PF01782">
    <property type="entry name" value="RimM"/>
    <property type="match status" value="1"/>
</dbReference>
<keyword evidence="4 5" id="KW-0143">Chaperone</keyword>
<dbReference type="Gene3D" id="2.40.30.60">
    <property type="entry name" value="RimM"/>
    <property type="match status" value="1"/>
</dbReference>
<dbReference type="GO" id="GO:0043022">
    <property type="term" value="F:ribosome binding"/>
    <property type="evidence" value="ECO:0007669"/>
    <property type="project" value="InterPro"/>
</dbReference>
<dbReference type="Gene3D" id="2.30.30.240">
    <property type="entry name" value="PRC-barrel domain"/>
    <property type="match status" value="1"/>
</dbReference>
<keyword evidence="1 5" id="KW-0963">Cytoplasm</keyword>
<dbReference type="InterPro" id="IPR002676">
    <property type="entry name" value="RimM_N"/>
</dbReference>
<keyword evidence="9" id="KW-1185">Reference proteome</keyword>
<dbReference type="InterPro" id="IPR036976">
    <property type="entry name" value="RimM_N_sf"/>
</dbReference>
<comment type="domain">
    <text evidence="5">The PRC barrel domain binds ribosomal protein uS19.</text>
</comment>
<dbReference type="EMBL" id="FNTX01000001">
    <property type="protein sequence ID" value="SED84340.1"/>
    <property type="molecule type" value="Genomic_DNA"/>
</dbReference>
<evidence type="ECO:0000256" key="5">
    <source>
        <dbReference type="HAMAP-Rule" id="MF_00014"/>
    </source>
</evidence>
<dbReference type="SUPFAM" id="SSF50346">
    <property type="entry name" value="PRC-barrel domain"/>
    <property type="match status" value="1"/>
</dbReference>
<name>A0A1H5E051_9MICO</name>
<dbReference type="GO" id="GO:0005737">
    <property type="term" value="C:cytoplasm"/>
    <property type="evidence" value="ECO:0007669"/>
    <property type="project" value="UniProtKB-SubCell"/>
</dbReference>
<dbReference type="GO" id="GO:0005840">
    <property type="term" value="C:ribosome"/>
    <property type="evidence" value="ECO:0007669"/>
    <property type="project" value="InterPro"/>
</dbReference>
<comment type="function">
    <text evidence="5">An accessory protein needed during the final step in the assembly of 30S ribosomal subunit, possibly for assembly of the head region. Essential for efficient processing of 16S rRNA. May be needed both before and after RbfA during the maturation of 16S rRNA. It has affinity for free ribosomal 30S subunits but not for 70S ribosomes.</text>
</comment>
<feature type="domain" description="Ribosome maturation factor RimM PRC barrel" evidence="7">
    <location>
        <begin position="112"/>
        <end position="179"/>
    </location>
</feature>
<evidence type="ECO:0000313" key="9">
    <source>
        <dbReference type="Proteomes" id="UP000199220"/>
    </source>
</evidence>
<dbReference type="Proteomes" id="UP000199220">
    <property type="component" value="Unassembled WGS sequence"/>
</dbReference>
<accession>A0A1H5E051</accession>
<dbReference type="NCBIfam" id="TIGR02273">
    <property type="entry name" value="16S_RimM"/>
    <property type="match status" value="1"/>
</dbReference>
<dbReference type="PANTHER" id="PTHR33692">
    <property type="entry name" value="RIBOSOME MATURATION FACTOR RIMM"/>
    <property type="match status" value="1"/>
</dbReference>
<comment type="subcellular location">
    <subcellularLocation>
        <location evidence="5">Cytoplasm</location>
    </subcellularLocation>
</comment>
<sequence>MGQDGKVTEPVNSFDPPRLVRIATVGAPHGLRGDVRVSVHTDDPHGRLAVGARLTTGDTRTREFVVAALRHQQQHVYVRFEGVADRTAAEELRGLELYAPPSEDEPGAWYPHQLAGLRAERPDGRLLGAVEGIQHLPAHDVLVLREATGERTLVPFVSEIVPTVDVPGGRVVIDPPFGLLAAEQEGTR</sequence>
<dbReference type="SUPFAM" id="SSF50447">
    <property type="entry name" value="Translation proteins"/>
    <property type="match status" value="1"/>
</dbReference>
<feature type="domain" description="RimM N-terminal" evidence="6">
    <location>
        <begin position="22"/>
        <end position="102"/>
    </location>
</feature>
<dbReference type="PANTHER" id="PTHR33692:SF1">
    <property type="entry name" value="RIBOSOME MATURATION FACTOR RIMM"/>
    <property type="match status" value="1"/>
</dbReference>
<evidence type="ECO:0000259" key="6">
    <source>
        <dbReference type="Pfam" id="PF01782"/>
    </source>
</evidence>
<reference evidence="9" key="1">
    <citation type="submission" date="2016-10" db="EMBL/GenBank/DDBJ databases">
        <authorList>
            <person name="Varghese N."/>
            <person name="Submissions S."/>
        </authorList>
    </citation>
    <scope>NUCLEOTIDE SEQUENCE [LARGE SCALE GENOMIC DNA]</scope>
    <source>
        <strain evidence="9">DSM 21368</strain>
    </source>
</reference>
<evidence type="ECO:0000256" key="1">
    <source>
        <dbReference type="ARBA" id="ARBA00022490"/>
    </source>
</evidence>
<dbReference type="HAMAP" id="MF_00014">
    <property type="entry name" value="Ribosome_mat_RimM"/>
    <property type="match status" value="1"/>
</dbReference>
<dbReference type="STRING" id="648782.SAMN04488554_0846"/>
<evidence type="ECO:0000256" key="2">
    <source>
        <dbReference type="ARBA" id="ARBA00022517"/>
    </source>
</evidence>
<dbReference type="GO" id="GO:0006364">
    <property type="term" value="P:rRNA processing"/>
    <property type="evidence" value="ECO:0007669"/>
    <property type="project" value="UniProtKB-UniRule"/>
</dbReference>
<dbReference type="InterPro" id="IPR009000">
    <property type="entry name" value="Transl_B-barrel_sf"/>
</dbReference>
<dbReference type="GO" id="GO:0042274">
    <property type="term" value="P:ribosomal small subunit biogenesis"/>
    <property type="evidence" value="ECO:0007669"/>
    <property type="project" value="UniProtKB-UniRule"/>
</dbReference>
<protein>
    <recommendedName>
        <fullName evidence="5">Ribosome maturation factor RimM</fullName>
    </recommendedName>
</protein>
<proteinExistence type="inferred from homology"/>
<comment type="subunit">
    <text evidence="5">Binds ribosomal protein uS19.</text>
</comment>
<dbReference type="Pfam" id="PF24986">
    <property type="entry name" value="PRC_RimM"/>
    <property type="match status" value="1"/>
</dbReference>
<dbReference type="AlphaFoldDB" id="A0A1H5E051"/>
<evidence type="ECO:0000259" key="7">
    <source>
        <dbReference type="Pfam" id="PF24986"/>
    </source>
</evidence>
<gene>
    <name evidence="5" type="primary">rimM</name>
    <name evidence="8" type="ORF">SAMN04488554_0846</name>
</gene>